<keyword evidence="4" id="KW-1185">Reference proteome</keyword>
<organism evidence="3 4">
    <name type="scientific">Lasiosphaeris hirsuta</name>
    <dbReference type="NCBI Taxonomy" id="260670"/>
    <lineage>
        <taxon>Eukaryota</taxon>
        <taxon>Fungi</taxon>
        <taxon>Dikarya</taxon>
        <taxon>Ascomycota</taxon>
        <taxon>Pezizomycotina</taxon>
        <taxon>Sordariomycetes</taxon>
        <taxon>Sordariomycetidae</taxon>
        <taxon>Sordariales</taxon>
        <taxon>Lasiosphaeriaceae</taxon>
        <taxon>Lasiosphaeris</taxon>
    </lineage>
</organism>
<dbReference type="InterPro" id="IPR013736">
    <property type="entry name" value="Xaa-Pro_dipept_C"/>
</dbReference>
<proteinExistence type="predicted"/>
<accession>A0AA40EBH3</accession>
<evidence type="ECO:0000259" key="2">
    <source>
        <dbReference type="SMART" id="SM00939"/>
    </source>
</evidence>
<evidence type="ECO:0000313" key="4">
    <source>
        <dbReference type="Proteomes" id="UP001172102"/>
    </source>
</evidence>
<dbReference type="InterPro" id="IPR000383">
    <property type="entry name" value="Xaa-Pro-like_dom"/>
</dbReference>
<dbReference type="InterPro" id="IPR008979">
    <property type="entry name" value="Galactose-bd-like_sf"/>
</dbReference>
<sequence>MAPVKRGFLGSVLDRLYARGLSPETSNYTIERLRIPIADNVRIAADLYRPLGPNPVGTIFVRSPYSINLSIVQPTARIFAARGYQVLLSSCRGTSDSEGDFDPARNEAGNGQAVFAWMKEQPQYTGSARLLPLYNAVPLLDAVNKYFGSGAPEWIQDMITHTDLSDSFWQPMWIHNGALEQSSVPILLTTGWYGLTFPEVMEQCSRLLSSSGWGKREPDTALATRPDTFVFTTAPLPADLAVIGKPLINLHHASDHPYVDILVLLSEVQSGVSYSISERYLRLDPVRAQGRGADPLLSLALRDCAHVFRMGNRIRLLIAGCPHPQYIRNLGTGENPGPAPTCAPRGIPLSTVGPRFRNSFCQ</sequence>
<comment type="caution">
    <text evidence="3">The sequence shown here is derived from an EMBL/GenBank/DDBJ whole genome shotgun (WGS) entry which is preliminary data.</text>
</comment>
<dbReference type="Proteomes" id="UP001172102">
    <property type="component" value="Unassembled WGS sequence"/>
</dbReference>
<dbReference type="Pfam" id="PF02129">
    <property type="entry name" value="Peptidase_S15"/>
    <property type="match status" value="1"/>
</dbReference>
<dbReference type="AlphaFoldDB" id="A0AA40EBH3"/>
<name>A0AA40EBH3_9PEZI</name>
<gene>
    <name evidence="3" type="ORF">B0H67DRAFT_639603</name>
</gene>
<evidence type="ECO:0000256" key="1">
    <source>
        <dbReference type="ARBA" id="ARBA00022801"/>
    </source>
</evidence>
<dbReference type="Pfam" id="PF08530">
    <property type="entry name" value="PepX_C"/>
    <property type="match status" value="1"/>
</dbReference>
<reference evidence="3" key="1">
    <citation type="submission" date="2023-06" db="EMBL/GenBank/DDBJ databases">
        <title>Genome-scale phylogeny and comparative genomics of the fungal order Sordariales.</title>
        <authorList>
            <consortium name="Lawrence Berkeley National Laboratory"/>
            <person name="Hensen N."/>
            <person name="Bonometti L."/>
            <person name="Westerberg I."/>
            <person name="Brannstrom I.O."/>
            <person name="Guillou S."/>
            <person name="Cros-Aarteil S."/>
            <person name="Calhoun S."/>
            <person name="Haridas S."/>
            <person name="Kuo A."/>
            <person name="Mondo S."/>
            <person name="Pangilinan J."/>
            <person name="Riley R."/>
            <person name="Labutti K."/>
            <person name="Andreopoulos B."/>
            <person name="Lipzen A."/>
            <person name="Chen C."/>
            <person name="Yanf M."/>
            <person name="Daum C."/>
            <person name="Ng V."/>
            <person name="Clum A."/>
            <person name="Steindorff A."/>
            <person name="Ohm R."/>
            <person name="Martin F."/>
            <person name="Silar P."/>
            <person name="Natvig D."/>
            <person name="Lalanne C."/>
            <person name="Gautier V."/>
            <person name="Ament-Velasquez S.L."/>
            <person name="Kruys A."/>
            <person name="Hutchinson M.I."/>
            <person name="Powell A.J."/>
            <person name="Barry K."/>
            <person name="Miller A.N."/>
            <person name="Grigoriev I.V."/>
            <person name="Debuchy R."/>
            <person name="Gladieux P."/>
            <person name="Thoren M.H."/>
            <person name="Johannesson H."/>
        </authorList>
    </citation>
    <scope>NUCLEOTIDE SEQUENCE</scope>
    <source>
        <strain evidence="3">SMH4607-1</strain>
    </source>
</reference>
<feature type="domain" description="Xaa-Pro dipeptidyl-peptidase C-terminal" evidence="2">
    <location>
        <begin position="131"/>
        <end position="361"/>
    </location>
</feature>
<dbReference type="EMBL" id="JAUKUA010000001">
    <property type="protein sequence ID" value="KAK0731181.1"/>
    <property type="molecule type" value="Genomic_DNA"/>
</dbReference>
<evidence type="ECO:0000313" key="3">
    <source>
        <dbReference type="EMBL" id="KAK0731181.1"/>
    </source>
</evidence>
<dbReference type="SUPFAM" id="SSF53474">
    <property type="entry name" value="alpha/beta-Hydrolases"/>
    <property type="match status" value="1"/>
</dbReference>
<dbReference type="GO" id="GO:0008239">
    <property type="term" value="F:dipeptidyl-peptidase activity"/>
    <property type="evidence" value="ECO:0007669"/>
    <property type="project" value="InterPro"/>
</dbReference>
<dbReference type="Gene3D" id="2.60.120.260">
    <property type="entry name" value="Galactose-binding domain-like"/>
    <property type="match status" value="1"/>
</dbReference>
<keyword evidence="1" id="KW-0378">Hydrolase</keyword>
<dbReference type="Gene3D" id="3.40.50.1820">
    <property type="entry name" value="alpha/beta hydrolase"/>
    <property type="match status" value="1"/>
</dbReference>
<dbReference type="SUPFAM" id="SSF49785">
    <property type="entry name" value="Galactose-binding domain-like"/>
    <property type="match status" value="1"/>
</dbReference>
<dbReference type="InterPro" id="IPR029058">
    <property type="entry name" value="AB_hydrolase_fold"/>
</dbReference>
<dbReference type="SMART" id="SM00939">
    <property type="entry name" value="PepX_C"/>
    <property type="match status" value="1"/>
</dbReference>
<protein>
    <submittedName>
        <fullName evidence="3">Galactose-binding domain-like protein</fullName>
    </submittedName>
</protein>